<name>A0A4P7LKF2_9BURK</name>
<gene>
    <name evidence="3" type="ORF">E0W60_19020</name>
</gene>
<dbReference type="AlphaFoldDB" id="A0A4P7LKF2"/>
<feature type="signal peptide" evidence="2">
    <location>
        <begin position="1"/>
        <end position="39"/>
    </location>
</feature>
<keyword evidence="2" id="KW-0732">Signal</keyword>
<feature type="chain" id="PRO_5020781331" evidence="2">
    <location>
        <begin position="40"/>
        <end position="124"/>
    </location>
</feature>
<evidence type="ECO:0000256" key="1">
    <source>
        <dbReference type="SAM" id="MobiDB-lite"/>
    </source>
</evidence>
<dbReference type="EMBL" id="CP038635">
    <property type="protein sequence ID" value="QBY53187.1"/>
    <property type="molecule type" value="Genomic_DNA"/>
</dbReference>
<accession>A0A4P7LKF2</accession>
<proteinExistence type="predicted"/>
<evidence type="ECO:0000313" key="3">
    <source>
        <dbReference type="EMBL" id="QBY53187.1"/>
    </source>
</evidence>
<sequence length="124" mass="12629">MKRLRTATNTATTVAAAGTSATAIVVVAAVALAWTPAHAALTEEAAATAAKAPLYLPASPADPGGLKGYNHSFQIDFAYEAQGKGKNKEQKDKLKAIKPKKAVSGPKVKSGTYTLAPAPGAEPD</sequence>
<dbReference type="KEGG" id="cox:E0W60_19020"/>
<dbReference type="OrthoDB" id="9965115at2"/>
<organism evidence="3 4">
    <name type="scientific">Cupriavidus oxalaticus</name>
    <dbReference type="NCBI Taxonomy" id="96344"/>
    <lineage>
        <taxon>Bacteria</taxon>
        <taxon>Pseudomonadati</taxon>
        <taxon>Pseudomonadota</taxon>
        <taxon>Betaproteobacteria</taxon>
        <taxon>Burkholderiales</taxon>
        <taxon>Burkholderiaceae</taxon>
        <taxon>Cupriavidus</taxon>
    </lineage>
</organism>
<evidence type="ECO:0000313" key="4">
    <source>
        <dbReference type="Proteomes" id="UP000295294"/>
    </source>
</evidence>
<dbReference type="RefSeq" id="WP_135705245.1">
    <property type="nucleotide sequence ID" value="NZ_CP038635.1"/>
</dbReference>
<dbReference type="Proteomes" id="UP000295294">
    <property type="component" value="Chromosome 2"/>
</dbReference>
<reference evidence="3 4" key="1">
    <citation type="submission" date="2019-03" db="EMBL/GenBank/DDBJ databases">
        <title>Efficiently degradation of phenoxyalkanoic acid herbicides by Cupriavidus oxalaticus strain X32.</title>
        <authorList>
            <person name="Sheng X."/>
        </authorList>
    </citation>
    <scope>NUCLEOTIDE SEQUENCE [LARGE SCALE GENOMIC DNA]</scope>
    <source>
        <strain evidence="3 4">X32</strain>
    </source>
</reference>
<protein>
    <submittedName>
        <fullName evidence="3">Uncharacterized protein</fullName>
    </submittedName>
</protein>
<evidence type="ECO:0000256" key="2">
    <source>
        <dbReference type="SAM" id="SignalP"/>
    </source>
</evidence>
<feature type="compositionally biased region" description="Basic and acidic residues" evidence="1">
    <location>
        <begin position="86"/>
        <end position="95"/>
    </location>
</feature>
<feature type="region of interest" description="Disordered" evidence="1">
    <location>
        <begin position="82"/>
        <end position="124"/>
    </location>
</feature>